<dbReference type="EMBL" id="JAVFKD010000004">
    <property type="protein sequence ID" value="KAK5995039.1"/>
    <property type="molecule type" value="Genomic_DNA"/>
</dbReference>
<proteinExistence type="predicted"/>
<organism evidence="1 2">
    <name type="scientific">Cladobotryum mycophilum</name>
    <dbReference type="NCBI Taxonomy" id="491253"/>
    <lineage>
        <taxon>Eukaryota</taxon>
        <taxon>Fungi</taxon>
        <taxon>Dikarya</taxon>
        <taxon>Ascomycota</taxon>
        <taxon>Pezizomycotina</taxon>
        <taxon>Sordariomycetes</taxon>
        <taxon>Hypocreomycetidae</taxon>
        <taxon>Hypocreales</taxon>
        <taxon>Hypocreaceae</taxon>
        <taxon>Cladobotryum</taxon>
    </lineage>
</organism>
<comment type="caution">
    <text evidence="1">The sequence shown here is derived from an EMBL/GenBank/DDBJ whole genome shotgun (WGS) entry which is preliminary data.</text>
</comment>
<accession>A0ABR0SSE6</accession>
<dbReference type="Proteomes" id="UP001338125">
    <property type="component" value="Unassembled WGS sequence"/>
</dbReference>
<sequence>MTPEIVLTAPGRILEILLHLASISLAPPARPDPCHGQDMDKDCPSQTPSTHAVSSWDSLLPWCMALLQAFLFHFTLARYRSLAFGIVLNNLPEA</sequence>
<name>A0ABR0SSE6_9HYPO</name>
<evidence type="ECO:0000313" key="2">
    <source>
        <dbReference type="Proteomes" id="UP001338125"/>
    </source>
</evidence>
<reference evidence="1 2" key="1">
    <citation type="submission" date="2024-01" db="EMBL/GenBank/DDBJ databases">
        <title>Complete genome of Cladobotryum mycophilum ATHUM6906.</title>
        <authorList>
            <person name="Christinaki A.C."/>
            <person name="Myridakis A.I."/>
            <person name="Kouvelis V.N."/>
        </authorList>
    </citation>
    <scope>NUCLEOTIDE SEQUENCE [LARGE SCALE GENOMIC DNA]</scope>
    <source>
        <strain evidence="1 2">ATHUM6906</strain>
    </source>
</reference>
<keyword evidence="2" id="KW-1185">Reference proteome</keyword>
<protein>
    <submittedName>
        <fullName evidence="1">Uncharacterized protein</fullName>
    </submittedName>
</protein>
<gene>
    <name evidence="1" type="ORF">PT974_03432</name>
</gene>
<evidence type="ECO:0000313" key="1">
    <source>
        <dbReference type="EMBL" id="KAK5995039.1"/>
    </source>
</evidence>